<gene>
    <name evidence="2" type="ORF">C7380_10283</name>
</gene>
<reference evidence="2 3" key="1">
    <citation type="submission" date="2018-05" db="EMBL/GenBank/DDBJ databases">
        <title>Genomic Encyclopedia of Type Strains, Phase IV (KMG-IV): sequencing the most valuable type-strain genomes for metagenomic binning, comparative biology and taxonomic classification.</title>
        <authorList>
            <person name="Goeker M."/>
        </authorList>
    </citation>
    <scope>NUCLEOTIDE SEQUENCE [LARGE SCALE GENOMIC DNA]</scope>
    <source>
        <strain evidence="2 3">DSM 24906</strain>
    </source>
</reference>
<evidence type="ECO:0000313" key="3">
    <source>
        <dbReference type="Proteomes" id="UP000245921"/>
    </source>
</evidence>
<keyword evidence="3" id="KW-1185">Reference proteome</keyword>
<evidence type="ECO:0000313" key="2">
    <source>
        <dbReference type="EMBL" id="PWJ96172.1"/>
    </source>
</evidence>
<dbReference type="Proteomes" id="UP000245921">
    <property type="component" value="Unassembled WGS sequence"/>
</dbReference>
<protein>
    <submittedName>
        <fullName evidence="2">Uncharacterized protein</fullName>
    </submittedName>
</protein>
<feature type="transmembrane region" description="Helical" evidence="1">
    <location>
        <begin position="142"/>
        <end position="163"/>
    </location>
</feature>
<dbReference type="EMBL" id="QGGI01000002">
    <property type="protein sequence ID" value="PWJ96172.1"/>
    <property type="molecule type" value="Genomic_DNA"/>
</dbReference>
<sequence>MKKISLILITIGILIFLTVFFDFQFTIWRLFELIISLMLIISGLIPKTFSKIHINGINVSNISEEEKIEIEEELRNAREDLEDSEIPSMAKNISKKSINYVEKKVFKKTHIKSLVKKIIFGLTSGTILFFDSLNLFNLKFNFWEFILVIIGSYLLATGISSFIPERSEIK</sequence>
<keyword evidence="1" id="KW-0472">Membrane</keyword>
<feature type="transmembrane region" description="Helical" evidence="1">
    <location>
        <begin position="118"/>
        <end position="136"/>
    </location>
</feature>
<evidence type="ECO:0000256" key="1">
    <source>
        <dbReference type="SAM" id="Phobius"/>
    </source>
</evidence>
<proteinExistence type="predicted"/>
<keyword evidence="1" id="KW-1133">Transmembrane helix</keyword>
<feature type="transmembrane region" description="Helical" evidence="1">
    <location>
        <begin position="5"/>
        <end position="21"/>
    </location>
</feature>
<comment type="caution">
    <text evidence="2">The sequence shown here is derived from an EMBL/GenBank/DDBJ whole genome shotgun (WGS) entry which is preliminary data.</text>
</comment>
<name>A0AA45C8L9_9BACT</name>
<keyword evidence="1" id="KW-0812">Transmembrane</keyword>
<accession>A0AA45C8L9</accession>
<organism evidence="2 3">
    <name type="scientific">Oceanotoga teriensis</name>
    <dbReference type="NCBI Taxonomy" id="515440"/>
    <lineage>
        <taxon>Bacteria</taxon>
        <taxon>Thermotogati</taxon>
        <taxon>Thermotogota</taxon>
        <taxon>Thermotogae</taxon>
        <taxon>Petrotogales</taxon>
        <taxon>Petrotogaceae</taxon>
        <taxon>Oceanotoga</taxon>
    </lineage>
</organism>
<feature type="transmembrane region" description="Helical" evidence="1">
    <location>
        <begin position="27"/>
        <end position="45"/>
    </location>
</feature>
<dbReference type="AlphaFoldDB" id="A0AA45C8L9"/>
<dbReference type="RefSeq" id="WP_109603795.1">
    <property type="nucleotide sequence ID" value="NZ_JAMHJO010000001.1"/>
</dbReference>